<reference evidence="1" key="1">
    <citation type="submission" date="2021-03" db="EMBL/GenBank/DDBJ databases">
        <authorList>
            <person name="Bekaert M."/>
        </authorList>
    </citation>
    <scope>NUCLEOTIDE SEQUENCE</scope>
</reference>
<accession>A0A8S3S1V8</accession>
<gene>
    <name evidence="1" type="ORF">MEDL_28899</name>
</gene>
<dbReference type="Proteomes" id="UP000683360">
    <property type="component" value="Unassembled WGS sequence"/>
</dbReference>
<name>A0A8S3S1V8_MYTED</name>
<keyword evidence="2" id="KW-1185">Reference proteome</keyword>
<proteinExistence type="predicted"/>
<evidence type="ECO:0000313" key="1">
    <source>
        <dbReference type="EMBL" id="CAG2215085.1"/>
    </source>
</evidence>
<dbReference type="EMBL" id="CAJPWZ010001434">
    <property type="protein sequence ID" value="CAG2215085.1"/>
    <property type="molecule type" value="Genomic_DNA"/>
</dbReference>
<dbReference type="AlphaFoldDB" id="A0A8S3S1V8"/>
<protein>
    <submittedName>
        <fullName evidence="1">Uncharacterized protein</fullName>
    </submittedName>
</protein>
<organism evidence="1 2">
    <name type="scientific">Mytilus edulis</name>
    <name type="common">Blue mussel</name>
    <dbReference type="NCBI Taxonomy" id="6550"/>
    <lineage>
        <taxon>Eukaryota</taxon>
        <taxon>Metazoa</taxon>
        <taxon>Spiralia</taxon>
        <taxon>Lophotrochozoa</taxon>
        <taxon>Mollusca</taxon>
        <taxon>Bivalvia</taxon>
        <taxon>Autobranchia</taxon>
        <taxon>Pteriomorphia</taxon>
        <taxon>Mytilida</taxon>
        <taxon>Mytiloidea</taxon>
        <taxon>Mytilidae</taxon>
        <taxon>Mytilinae</taxon>
        <taxon>Mytilus</taxon>
    </lineage>
</organism>
<evidence type="ECO:0000313" key="2">
    <source>
        <dbReference type="Proteomes" id="UP000683360"/>
    </source>
</evidence>
<comment type="caution">
    <text evidence="1">The sequence shown here is derived from an EMBL/GenBank/DDBJ whole genome shotgun (WGS) entry which is preliminary data.</text>
</comment>
<sequence>MKASYTTLTVRRDQNNYNEVQHEMSGSITGHYSEVSPLSDAQGCQPNVQQDIGQIQHIDTSGYLIPSGMLETITWTAAQNICDVPSVGEIMQTTNKAYTNLPEKFTAWTSSTSSTSDWTSFHGCLDVTVKNVSIEGIETKLNEYFPNSPNATTFKSVFECAYFCTGKGDIFTFVRQICKCIYQSELKLDLVMEPVCIVQNFTNRDNVENVYSMSHSSLPIFKFETGFWNMSKQKDGSKCHKHHCLARSIDENLTDSDCSSTKNYYCLDGANGDGTWSHAVNICLRKNTLLANDRRNNQDYWLGYFMYEEYEEDEQCVAIQRNDSSLSLSNQFRPCSEHLPVLCNDEQNSGASKSFEYSKKRLSAKVCQTAGKKFRRNKSIENKKVQKDRNFDADNENGNRAVRDSYNDPWELRHNIVQQDELNQQDIIDVSIEETET</sequence>